<keyword evidence="3" id="KW-1185">Reference proteome</keyword>
<dbReference type="AlphaFoldDB" id="A0AAN9T9E3"/>
<sequence length="70" mass="7059">MELAPKGANGTTKNSLAPNGAPPKIKLAPNGAIGAIKNQFGSKGAIGDINIELTLAQSCSIPLKFCSIPV</sequence>
<protein>
    <submittedName>
        <fullName evidence="2">Uncharacterized protein</fullName>
    </submittedName>
</protein>
<dbReference type="Proteomes" id="UP001367676">
    <property type="component" value="Unassembled WGS sequence"/>
</dbReference>
<evidence type="ECO:0000313" key="2">
    <source>
        <dbReference type="EMBL" id="KAK7574509.1"/>
    </source>
</evidence>
<comment type="caution">
    <text evidence="2">The sequence shown here is derived from an EMBL/GenBank/DDBJ whole genome shotgun (WGS) entry which is preliminary data.</text>
</comment>
<dbReference type="EMBL" id="JBBCAQ010000037">
    <property type="protein sequence ID" value="KAK7574509.1"/>
    <property type="molecule type" value="Genomic_DNA"/>
</dbReference>
<gene>
    <name evidence="2" type="ORF">V9T40_011700</name>
</gene>
<reference evidence="2 3" key="1">
    <citation type="submission" date="2024-03" db="EMBL/GenBank/DDBJ databases">
        <title>Adaptation during the transition from Ophiocordyceps entomopathogen to insect associate is accompanied by gene loss and intensified selection.</title>
        <authorList>
            <person name="Ward C.M."/>
            <person name="Onetto C.A."/>
            <person name="Borneman A.R."/>
        </authorList>
    </citation>
    <scope>NUCLEOTIDE SEQUENCE [LARGE SCALE GENOMIC DNA]</scope>
    <source>
        <strain evidence="2">AWRI1</strain>
        <tissue evidence="2">Single Adult Female</tissue>
    </source>
</reference>
<proteinExistence type="predicted"/>
<evidence type="ECO:0000256" key="1">
    <source>
        <dbReference type="SAM" id="MobiDB-lite"/>
    </source>
</evidence>
<feature type="region of interest" description="Disordered" evidence="1">
    <location>
        <begin position="1"/>
        <end position="23"/>
    </location>
</feature>
<organism evidence="2 3">
    <name type="scientific">Parthenolecanium corni</name>
    <dbReference type="NCBI Taxonomy" id="536013"/>
    <lineage>
        <taxon>Eukaryota</taxon>
        <taxon>Metazoa</taxon>
        <taxon>Ecdysozoa</taxon>
        <taxon>Arthropoda</taxon>
        <taxon>Hexapoda</taxon>
        <taxon>Insecta</taxon>
        <taxon>Pterygota</taxon>
        <taxon>Neoptera</taxon>
        <taxon>Paraneoptera</taxon>
        <taxon>Hemiptera</taxon>
        <taxon>Sternorrhyncha</taxon>
        <taxon>Coccoidea</taxon>
        <taxon>Coccidae</taxon>
        <taxon>Parthenolecanium</taxon>
    </lineage>
</organism>
<evidence type="ECO:0000313" key="3">
    <source>
        <dbReference type="Proteomes" id="UP001367676"/>
    </source>
</evidence>
<accession>A0AAN9T9E3</accession>
<name>A0AAN9T9E3_9HEMI</name>